<dbReference type="EMBL" id="CP045809">
    <property type="protein sequence ID" value="QHN36396.1"/>
    <property type="molecule type" value="Genomic_DNA"/>
</dbReference>
<name>A0ABX6IM18_9ACTN</name>
<dbReference type="InterPro" id="IPR041172">
    <property type="entry name" value="EstA_Ig-like_N"/>
</dbReference>
<dbReference type="PANTHER" id="PTHR43037:SF1">
    <property type="entry name" value="BLL1128 PROTEIN"/>
    <property type="match status" value="1"/>
</dbReference>
<sequence length="460" mass="48070">MNRRQFILGTIGVGAVTAIGTACSSGSSIEMEHVRSATAITQVYGEGQKLIAVGIEYDSNIDTTKLATSSFTVTGRTVTKVYANTSAAITDTPVNGPFVIVELSPTDSNALLWAGPEPANGGTSGSTDPSAGTAPAGQSSTPASQDPSVAGPPLGSSSKPVIKSATATVSQTGAVTTTAGTTYAGTPTAEVTTTKTVDPLVDLFEQKTFSDATTGQTLQYNLFVPKNYSPARKYPLVLFMHDASVVGADVKGTLVQGLGAVCWASPEDQARHECFVVAPQYQTVVVSDDYNPGPLFETTVNLINTLTSQYSIDTAHMHATGQSMGAMMTLGLNIRHPDLFSTSYVVAGQWPSDQAAPLAHKRLWVTVSQGDAKAYPMGNETMAVVQDNGGQVTTATWDARATQAQFATAVDDVTSKETNINYVSFLPGTVPSTGGGASEHMGTWQIAYSIPGIRDWVMQS</sequence>
<feature type="domain" description="Esterase Ig-like N-terminal" evidence="3">
    <location>
        <begin position="36"/>
        <end position="184"/>
    </location>
</feature>
<feature type="compositionally biased region" description="Polar residues" evidence="2">
    <location>
        <begin position="125"/>
        <end position="147"/>
    </location>
</feature>
<dbReference type="InterPro" id="IPR050955">
    <property type="entry name" value="Plant_Biomass_Hydrol_Est"/>
</dbReference>
<accession>A0ABX6IM18</accession>
<dbReference type="SUPFAM" id="SSF53474">
    <property type="entry name" value="alpha/beta-Hydrolases"/>
    <property type="match status" value="1"/>
</dbReference>
<dbReference type="InterPro" id="IPR029058">
    <property type="entry name" value="AB_hydrolase_fold"/>
</dbReference>
<dbReference type="RefSeq" id="WP_213244650.1">
    <property type="nucleotide sequence ID" value="NZ_CP045809.1"/>
</dbReference>
<evidence type="ECO:0000256" key="2">
    <source>
        <dbReference type="SAM" id="MobiDB-lite"/>
    </source>
</evidence>
<organism evidence="4 5">
    <name type="scientific">Gordonia pseudamarae</name>
    <dbReference type="NCBI Taxonomy" id="2831662"/>
    <lineage>
        <taxon>Bacteria</taxon>
        <taxon>Bacillati</taxon>
        <taxon>Actinomycetota</taxon>
        <taxon>Actinomycetes</taxon>
        <taxon>Mycobacteriales</taxon>
        <taxon>Gordoniaceae</taxon>
        <taxon>Gordonia</taxon>
    </lineage>
</organism>
<evidence type="ECO:0000313" key="5">
    <source>
        <dbReference type="Proteomes" id="UP001059836"/>
    </source>
</evidence>
<dbReference type="PANTHER" id="PTHR43037">
    <property type="entry name" value="UNNAMED PRODUCT-RELATED"/>
    <property type="match status" value="1"/>
</dbReference>
<keyword evidence="5" id="KW-1185">Reference proteome</keyword>
<dbReference type="Proteomes" id="UP001059836">
    <property type="component" value="Chromosome"/>
</dbReference>
<dbReference type="PROSITE" id="PS51257">
    <property type="entry name" value="PROKAR_LIPOPROTEIN"/>
    <property type="match status" value="1"/>
</dbReference>
<reference evidence="4" key="1">
    <citation type="journal article" date="2021" name="Nat. Microbiol.">
        <title>Cocultivation of an ultrasmall environmental parasitic bacterium with lytic ability against bacteria associated with wastewater foams.</title>
        <authorList>
            <person name="Batinovic S."/>
            <person name="Rose J.J.A."/>
            <person name="Ratcliffe J."/>
            <person name="Seviour R.J."/>
            <person name="Petrovski S."/>
        </authorList>
    </citation>
    <scope>NUCLEOTIDE SEQUENCE</scope>
    <source>
        <strain evidence="4">CON9</strain>
    </source>
</reference>
<protein>
    <recommendedName>
        <fullName evidence="3">Esterase Ig-like N-terminal domain-containing protein</fullName>
    </recommendedName>
</protein>
<evidence type="ECO:0000259" key="3">
    <source>
        <dbReference type="Pfam" id="PF18435"/>
    </source>
</evidence>
<evidence type="ECO:0000313" key="4">
    <source>
        <dbReference type="EMBL" id="QHN36396.1"/>
    </source>
</evidence>
<dbReference type="Gene3D" id="3.40.50.1820">
    <property type="entry name" value="alpha/beta hydrolase"/>
    <property type="match status" value="1"/>
</dbReference>
<dbReference type="Gene3D" id="2.60.40.2180">
    <property type="match status" value="1"/>
</dbReference>
<proteinExistence type="predicted"/>
<keyword evidence="1" id="KW-0732">Signal</keyword>
<feature type="region of interest" description="Disordered" evidence="2">
    <location>
        <begin position="111"/>
        <end position="160"/>
    </location>
</feature>
<gene>
    <name evidence="4" type="ORF">GII31_17425</name>
</gene>
<dbReference type="Pfam" id="PF18435">
    <property type="entry name" value="EstA_Ig_like"/>
    <property type="match status" value="1"/>
</dbReference>
<evidence type="ECO:0000256" key="1">
    <source>
        <dbReference type="ARBA" id="ARBA00022729"/>
    </source>
</evidence>